<reference evidence="3" key="2">
    <citation type="submission" date="2025-09" db="UniProtKB">
        <authorList>
            <consortium name="Ensembl"/>
        </authorList>
    </citation>
    <scope>IDENTIFICATION</scope>
</reference>
<sequence>MTGEDSWNRRQQSEAVNQLRSLLQKQQKETLSLTSPSKRKSSPKRCQDDVSSSMPAVKDLVPILHNQSEYIQHLEAEVKFCKEELLGMKQRIRVVVVENEKLHGEIKSKLVEDTLKDYTLLDGTVMVMLTANLLSNITLSTWPQEQLKSLYLAQTETLEAQVRSLNKNLASSQKECEEVKGRLRHKEVMAAAGSAKQCVGGLCLKCAQNEAVLAETHSNMHIQAIERLTKERDELMSVLCSLRASQSEAQQREWAAYQQVKQAVEMAEEANLEKTRAVVQCEAFARELARQRERLETEMAAEQEKISYAREGVRNEALKEKETLSQTVASLSQRVAELEGQLARGDRERGSLSTQLDETLRKLLSQEQDTSKVCGELRYQLSQAQLKREEAERELRDCSSKTTRQLEMTEQEVEKLGVELSVCRQRLDQAQRDAGRLQAEALSLTERLGRAEHQLHLTRQEKESAERCRGEDMDALTFSAQQREQELTQRLQQMEAQHERSVGELEALLSSQNALIGKLKDECLSLGAKLETLTETSRREVEQLSLEKDHLEQSVGKLRARCTEMEQQCVQHGRMHQRMKNRLQQLDQHSQSSAQQVMELLAKQNLLMQERHLLTEEMQNLRIQVHLDKLMKLPGC</sequence>
<dbReference type="GO" id="GO:0030010">
    <property type="term" value="P:establishment of cell polarity"/>
    <property type="evidence" value="ECO:0007669"/>
    <property type="project" value="TreeGrafter"/>
</dbReference>
<keyword evidence="1" id="KW-0175">Coiled coil</keyword>
<organism evidence="3 4">
    <name type="scientific">Salmo trutta</name>
    <name type="common">Brown trout</name>
    <dbReference type="NCBI Taxonomy" id="8032"/>
    <lineage>
        <taxon>Eukaryota</taxon>
        <taxon>Metazoa</taxon>
        <taxon>Chordata</taxon>
        <taxon>Craniata</taxon>
        <taxon>Vertebrata</taxon>
        <taxon>Euteleostomi</taxon>
        <taxon>Actinopterygii</taxon>
        <taxon>Neopterygii</taxon>
        <taxon>Teleostei</taxon>
        <taxon>Protacanthopterygii</taxon>
        <taxon>Salmoniformes</taxon>
        <taxon>Salmonidae</taxon>
        <taxon>Salmoninae</taxon>
        <taxon>Salmo</taxon>
    </lineage>
</organism>
<proteinExistence type="predicted"/>
<dbReference type="Proteomes" id="UP000472277">
    <property type="component" value="Chromosome 10"/>
</dbReference>
<protein>
    <submittedName>
        <fullName evidence="3">SHH signaling and ciliogenesis regulator sdccag8</fullName>
    </submittedName>
</protein>
<dbReference type="GO" id="GO:0005813">
    <property type="term" value="C:centrosome"/>
    <property type="evidence" value="ECO:0007669"/>
    <property type="project" value="InterPro"/>
</dbReference>
<accession>A0A673WCY2</accession>
<evidence type="ECO:0000313" key="4">
    <source>
        <dbReference type="Proteomes" id="UP000472277"/>
    </source>
</evidence>
<feature type="coiled-coil region" evidence="1">
    <location>
        <begin position="477"/>
        <end position="504"/>
    </location>
</feature>
<dbReference type="GO" id="GO:0035148">
    <property type="term" value="P:tube formation"/>
    <property type="evidence" value="ECO:0007669"/>
    <property type="project" value="TreeGrafter"/>
</dbReference>
<feature type="coiled-coil region" evidence="1">
    <location>
        <begin position="374"/>
        <end position="447"/>
    </location>
</feature>
<evidence type="ECO:0000256" key="2">
    <source>
        <dbReference type="SAM" id="MobiDB-lite"/>
    </source>
</evidence>
<dbReference type="GeneTree" id="ENSGT00940000164292"/>
<reference evidence="3" key="1">
    <citation type="submission" date="2025-08" db="UniProtKB">
        <authorList>
            <consortium name="Ensembl"/>
        </authorList>
    </citation>
    <scope>IDENTIFICATION</scope>
</reference>
<name>A0A673WCY2_SALTR</name>
<evidence type="ECO:0000313" key="3">
    <source>
        <dbReference type="Ensembl" id="ENSSTUP00000009780.1"/>
    </source>
</evidence>
<keyword evidence="4" id="KW-1185">Reference proteome</keyword>
<feature type="coiled-coil region" evidence="1">
    <location>
        <begin position="285"/>
        <end position="348"/>
    </location>
</feature>
<dbReference type="GO" id="GO:0001764">
    <property type="term" value="P:neuron migration"/>
    <property type="evidence" value="ECO:0007669"/>
    <property type="project" value="TreeGrafter"/>
</dbReference>
<feature type="coiled-coil region" evidence="1">
    <location>
        <begin position="534"/>
        <end position="568"/>
    </location>
</feature>
<dbReference type="Pfam" id="PF15964">
    <property type="entry name" value="CCCAP"/>
    <property type="match status" value="2"/>
</dbReference>
<dbReference type="GO" id="GO:0005814">
    <property type="term" value="C:centriole"/>
    <property type="evidence" value="ECO:0007669"/>
    <property type="project" value="TreeGrafter"/>
</dbReference>
<dbReference type="PANTHER" id="PTHR34343:SF1">
    <property type="entry name" value="SEROLOGICALLY DEFINED COLON CANCER ANTIGEN 8"/>
    <property type="match status" value="1"/>
</dbReference>
<gene>
    <name evidence="3" type="primary">sdccag8</name>
</gene>
<dbReference type="PANTHER" id="PTHR34343">
    <property type="entry name" value="SEROLOGICALLY DEFINED COLON CANCER ANTIGEN 8"/>
    <property type="match status" value="1"/>
</dbReference>
<dbReference type="GO" id="GO:0007098">
    <property type="term" value="P:centrosome cycle"/>
    <property type="evidence" value="ECO:0007669"/>
    <property type="project" value="InterPro"/>
</dbReference>
<feature type="coiled-coil region" evidence="1">
    <location>
        <begin position="155"/>
        <end position="182"/>
    </location>
</feature>
<feature type="region of interest" description="Disordered" evidence="2">
    <location>
        <begin position="24"/>
        <end position="53"/>
    </location>
</feature>
<dbReference type="InterPro" id="IPR031887">
    <property type="entry name" value="SDCCAG8"/>
</dbReference>
<dbReference type="Ensembl" id="ENSSTUT00000010430.1">
    <property type="protein sequence ID" value="ENSSTUP00000009780.1"/>
    <property type="gene ID" value="ENSSTUG00000004741.1"/>
</dbReference>
<evidence type="ECO:0000256" key="1">
    <source>
        <dbReference type="SAM" id="Coils"/>
    </source>
</evidence>
<dbReference type="AlphaFoldDB" id="A0A673WCY2"/>